<dbReference type="SUPFAM" id="SSF52833">
    <property type="entry name" value="Thioredoxin-like"/>
    <property type="match status" value="1"/>
</dbReference>
<dbReference type="GO" id="GO:0003756">
    <property type="term" value="F:protein disulfide isomerase activity"/>
    <property type="evidence" value="ECO:0007669"/>
    <property type="project" value="UniProtKB-EC"/>
</dbReference>
<keyword evidence="5" id="KW-0732">Signal</keyword>
<protein>
    <recommendedName>
        <fullName evidence="4">protein disulfide-isomerase</fullName>
        <ecNumber evidence="4">5.3.4.1</ecNumber>
    </recommendedName>
</protein>
<dbReference type="CDD" id="cd02981">
    <property type="entry name" value="PDI_b_family"/>
    <property type="match status" value="1"/>
</dbReference>
<dbReference type="AlphaFoldDB" id="A0A9Q1LV46"/>
<comment type="subcellular location">
    <subcellularLocation>
        <location evidence="2">Endoplasmic reticulum lumen</location>
    </subcellularLocation>
</comment>
<dbReference type="EMBL" id="JAJAGQ010000014">
    <property type="protein sequence ID" value="KAJ8543930.1"/>
    <property type="molecule type" value="Genomic_DNA"/>
</dbReference>
<dbReference type="PANTHER" id="PTHR18929:SF246">
    <property type="entry name" value="PROTEIN DISULFIDE ISOMERASE-LIKE 1-4"/>
    <property type="match status" value="1"/>
</dbReference>
<dbReference type="EC" id="5.3.4.1" evidence="4"/>
<accession>A0A9Q1LV46</accession>
<keyword evidence="8" id="KW-1015">Disulfide bond</keyword>
<dbReference type="GO" id="GO:0006457">
    <property type="term" value="P:protein folding"/>
    <property type="evidence" value="ECO:0007669"/>
    <property type="project" value="TreeGrafter"/>
</dbReference>
<feature type="region of interest" description="Disordered" evidence="11">
    <location>
        <begin position="26"/>
        <end position="85"/>
    </location>
</feature>
<evidence type="ECO:0000256" key="6">
    <source>
        <dbReference type="ARBA" id="ARBA00022737"/>
    </source>
</evidence>
<evidence type="ECO:0000313" key="13">
    <source>
        <dbReference type="Proteomes" id="UP001152561"/>
    </source>
</evidence>
<evidence type="ECO:0000256" key="2">
    <source>
        <dbReference type="ARBA" id="ARBA00004319"/>
    </source>
</evidence>
<dbReference type="InterPro" id="IPR036249">
    <property type="entry name" value="Thioredoxin-like_sf"/>
</dbReference>
<sequence length="289" mass="31547">MTSHHPKRSPHGLAYESSVAFSPEAYSFFHPENQQQNTTTSESLCDNNNNTSESSGCSRFPTASSVKSNLARESLSPPGEEGDRRMGAGGMIVVALGFGDAIVTWIKKIGPGIYNITTTEDAECVLTSGNKIVLGFVDSLVGPETEQLAAASKLEDDLNFYQTTNPNVTKLFHIEESAKRPALVLLKKEEEKMVHYDGQFTKSAIAKFVSANKLPLVTTFTRESGPSIFKSPIKKQVLLFATTNDTDKVFPTFQEAAKLFKGKNEGDVKIVVGNNFDDILLDDSKDVLL</sequence>
<keyword evidence="9" id="KW-0413">Isomerase</keyword>
<comment type="similarity">
    <text evidence="3">Belongs to the protein disulfide isomerase family.</text>
</comment>
<evidence type="ECO:0000256" key="11">
    <source>
        <dbReference type="SAM" id="MobiDB-lite"/>
    </source>
</evidence>
<evidence type="ECO:0000256" key="10">
    <source>
        <dbReference type="ARBA" id="ARBA00023284"/>
    </source>
</evidence>
<evidence type="ECO:0000256" key="9">
    <source>
        <dbReference type="ARBA" id="ARBA00023235"/>
    </source>
</evidence>
<evidence type="ECO:0000313" key="12">
    <source>
        <dbReference type="EMBL" id="KAJ8543930.1"/>
    </source>
</evidence>
<proteinExistence type="inferred from homology"/>
<dbReference type="GO" id="GO:0034976">
    <property type="term" value="P:response to endoplasmic reticulum stress"/>
    <property type="evidence" value="ECO:0007669"/>
    <property type="project" value="TreeGrafter"/>
</dbReference>
<dbReference type="GO" id="GO:0005788">
    <property type="term" value="C:endoplasmic reticulum lumen"/>
    <property type="evidence" value="ECO:0007669"/>
    <property type="project" value="UniProtKB-SubCell"/>
</dbReference>
<name>A0A9Q1LV46_9SOLA</name>
<keyword evidence="13" id="KW-1185">Reference proteome</keyword>
<keyword evidence="6" id="KW-0677">Repeat</keyword>
<feature type="compositionally biased region" description="Polar residues" evidence="11">
    <location>
        <begin position="32"/>
        <end position="68"/>
    </location>
</feature>
<gene>
    <name evidence="12" type="ORF">K7X08_025548</name>
</gene>
<evidence type="ECO:0000256" key="7">
    <source>
        <dbReference type="ARBA" id="ARBA00022824"/>
    </source>
</evidence>
<evidence type="ECO:0000256" key="4">
    <source>
        <dbReference type="ARBA" id="ARBA00012723"/>
    </source>
</evidence>
<evidence type="ECO:0000256" key="3">
    <source>
        <dbReference type="ARBA" id="ARBA00006347"/>
    </source>
</evidence>
<evidence type="ECO:0000256" key="8">
    <source>
        <dbReference type="ARBA" id="ARBA00023157"/>
    </source>
</evidence>
<dbReference type="PANTHER" id="PTHR18929">
    <property type="entry name" value="PROTEIN DISULFIDE ISOMERASE"/>
    <property type="match status" value="1"/>
</dbReference>
<dbReference type="FunFam" id="3.40.30.10:FF:000042">
    <property type="entry name" value="protein disulfide-isomerase A2"/>
    <property type="match status" value="1"/>
</dbReference>
<keyword evidence="10" id="KW-0676">Redox-active center</keyword>
<comment type="caution">
    <text evidence="12">The sequence shown here is derived from an EMBL/GenBank/DDBJ whole genome shotgun (WGS) entry which is preliminary data.</text>
</comment>
<comment type="catalytic activity">
    <reaction evidence="1">
        <text>Catalyzes the rearrangement of -S-S- bonds in proteins.</text>
        <dbReference type="EC" id="5.3.4.1"/>
    </reaction>
</comment>
<dbReference type="Pfam" id="PF13848">
    <property type="entry name" value="Thioredoxin_6"/>
    <property type="match status" value="1"/>
</dbReference>
<dbReference type="OrthoDB" id="1929763at2759"/>
<evidence type="ECO:0000256" key="1">
    <source>
        <dbReference type="ARBA" id="ARBA00001182"/>
    </source>
</evidence>
<dbReference type="Gene3D" id="3.40.30.10">
    <property type="entry name" value="Glutaredoxin"/>
    <property type="match status" value="2"/>
</dbReference>
<reference evidence="13" key="1">
    <citation type="journal article" date="2023" name="Proc. Natl. Acad. Sci. U.S.A.">
        <title>Genomic and structural basis for evolution of tropane alkaloid biosynthesis.</title>
        <authorList>
            <person name="Wanga Y.-J."/>
            <person name="Taina T."/>
            <person name="Yua J.-Y."/>
            <person name="Lia J."/>
            <person name="Xua B."/>
            <person name="Chenc J."/>
            <person name="D'Auriad J.C."/>
            <person name="Huanga J.-P."/>
            <person name="Huanga S.-X."/>
        </authorList>
    </citation>
    <scope>NUCLEOTIDE SEQUENCE [LARGE SCALE GENOMIC DNA]</scope>
    <source>
        <strain evidence="13">cv. KIB-2019</strain>
    </source>
</reference>
<dbReference type="Proteomes" id="UP001152561">
    <property type="component" value="Unassembled WGS sequence"/>
</dbReference>
<evidence type="ECO:0000256" key="5">
    <source>
        <dbReference type="ARBA" id="ARBA00022729"/>
    </source>
</evidence>
<organism evidence="12 13">
    <name type="scientific">Anisodus acutangulus</name>
    <dbReference type="NCBI Taxonomy" id="402998"/>
    <lineage>
        <taxon>Eukaryota</taxon>
        <taxon>Viridiplantae</taxon>
        <taxon>Streptophyta</taxon>
        <taxon>Embryophyta</taxon>
        <taxon>Tracheophyta</taxon>
        <taxon>Spermatophyta</taxon>
        <taxon>Magnoliopsida</taxon>
        <taxon>eudicotyledons</taxon>
        <taxon>Gunneridae</taxon>
        <taxon>Pentapetalae</taxon>
        <taxon>asterids</taxon>
        <taxon>lamiids</taxon>
        <taxon>Solanales</taxon>
        <taxon>Solanaceae</taxon>
        <taxon>Solanoideae</taxon>
        <taxon>Hyoscyameae</taxon>
        <taxon>Anisodus</taxon>
    </lineage>
</organism>
<keyword evidence="7" id="KW-0256">Endoplasmic reticulum</keyword>